<evidence type="ECO:0000313" key="4">
    <source>
        <dbReference type="Proteomes" id="UP001642360"/>
    </source>
</evidence>
<name>A0ABC8RP85_9AQUA</name>
<dbReference type="InterPro" id="IPR017853">
    <property type="entry name" value="GH"/>
</dbReference>
<accession>A0ABC8RP85</accession>
<organism evidence="3 4">
    <name type="scientific">Ilex paraguariensis</name>
    <name type="common">yerba mate</name>
    <dbReference type="NCBI Taxonomy" id="185542"/>
    <lineage>
        <taxon>Eukaryota</taxon>
        <taxon>Viridiplantae</taxon>
        <taxon>Streptophyta</taxon>
        <taxon>Embryophyta</taxon>
        <taxon>Tracheophyta</taxon>
        <taxon>Spermatophyta</taxon>
        <taxon>Magnoliopsida</taxon>
        <taxon>eudicotyledons</taxon>
        <taxon>Gunneridae</taxon>
        <taxon>Pentapetalae</taxon>
        <taxon>asterids</taxon>
        <taxon>campanulids</taxon>
        <taxon>Aquifoliales</taxon>
        <taxon>Aquifoliaceae</taxon>
        <taxon>Ilex</taxon>
    </lineage>
</organism>
<dbReference type="Gene3D" id="3.20.20.80">
    <property type="entry name" value="Glycosidases"/>
    <property type="match status" value="1"/>
</dbReference>
<evidence type="ECO:0008006" key="5">
    <source>
        <dbReference type="Google" id="ProtNLM"/>
    </source>
</evidence>
<dbReference type="SUPFAM" id="SSF51445">
    <property type="entry name" value="(Trans)glycosidases"/>
    <property type="match status" value="1"/>
</dbReference>
<keyword evidence="4" id="KW-1185">Reference proteome</keyword>
<dbReference type="PRINTS" id="PR00131">
    <property type="entry name" value="GLHYDRLASE1"/>
</dbReference>
<dbReference type="GO" id="GO:0004553">
    <property type="term" value="F:hydrolase activity, hydrolyzing O-glycosyl compounds"/>
    <property type="evidence" value="ECO:0007669"/>
    <property type="project" value="UniProtKB-ARBA"/>
</dbReference>
<sequence length="101" mass="12586">MKLYELKFICFFVEELFKMMKFICFFVEDLFKMTICDSFHLCIMNRDGVRVKGYFAWALMDNFEWNSGYTIRFGLNYIDYKDNLKRYPKLSVRWFRNFLRK</sequence>
<dbReference type="AlphaFoldDB" id="A0ABC8RP85"/>
<proteinExistence type="inferred from homology"/>
<comment type="similarity">
    <text evidence="1 2">Belongs to the glycosyl hydrolase 1 family.</text>
</comment>
<gene>
    <name evidence="3" type="ORF">ILEXP_LOCUS14658</name>
</gene>
<reference evidence="3 4" key="1">
    <citation type="submission" date="2024-02" db="EMBL/GenBank/DDBJ databases">
        <authorList>
            <person name="Vignale AGUSTIN F."/>
            <person name="Sosa J E."/>
            <person name="Modenutti C."/>
        </authorList>
    </citation>
    <scope>NUCLEOTIDE SEQUENCE [LARGE SCALE GENOMIC DNA]</scope>
</reference>
<protein>
    <recommendedName>
        <fullName evidence="5">Beta-glucosidase</fullName>
    </recommendedName>
</protein>
<dbReference type="EMBL" id="CAUOFW020001613">
    <property type="protein sequence ID" value="CAK9146791.1"/>
    <property type="molecule type" value="Genomic_DNA"/>
</dbReference>
<dbReference type="InterPro" id="IPR001360">
    <property type="entry name" value="Glyco_hydro_1"/>
</dbReference>
<dbReference type="Pfam" id="PF00232">
    <property type="entry name" value="Glyco_hydro_1"/>
    <property type="match status" value="1"/>
</dbReference>
<evidence type="ECO:0000313" key="3">
    <source>
        <dbReference type="EMBL" id="CAK9146791.1"/>
    </source>
</evidence>
<dbReference type="PANTHER" id="PTHR10353">
    <property type="entry name" value="GLYCOSYL HYDROLASE"/>
    <property type="match status" value="1"/>
</dbReference>
<comment type="caution">
    <text evidence="3">The sequence shown here is derived from an EMBL/GenBank/DDBJ whole genome shotgun (WGS) entry which is preliminary data.</text>
</comment>
<evidence type="ECO:0000256" key="2">
    <source>
        <dbReference type="RuleBase" id="RU003690"/>
    </source>
</evidence>
<evidence type="ECO:0000256" key="1">
    <source>
        <dbReference type="ARBA" id="ARBA00010838"/>
    </source>
</evidence>
<dbReference type="Proteomes" id="UP001642360">
    <property type="component" value="Unassembled WGS sequence"/>
</dbReference>
<dbReference type="PANTHER" id="PTHR10353:SF318">
    <property type="entry name" value="BETA-GLUCOSIDASE 31-RELATED"/>
    <property type="match status" value="1"/>
</dbReference>